<evidence type="ECO:0000313" key="4">
    <source>
        <dbReference type="Proteomes" id="UP000826271"/>
    </source>
</evidence>
<dbReference type="InterPro" id="IPR052733">
    <property type="entry name" value="Chloroplast_QOR"/>
</dbReference>
<keyword evidence="1" id="KW-0472">Membrane</keyword>
<feature type="domain" description="Enoyl reductase (ER)" evidence="2">
    <location>
        <begin position="173"/>
        <end position="489"/>
    </location>
</feature>
<dbReference type="InterPro" id="IPR013149">
    <property type="entry name" value="ADH-like_C"/>
</dbReference>
<evidence type="ECO:0000256" key="1">
    <source>
        <dbReference type="SAM" id="Phobius"/>
    </source>
</evidence>
<dbReference type="PANTHER" id="PTHR44013:SF1">
    <property type="entry name" value="ZINC-TYPE ALCOHOL DEHYDROGENASE-LIKE PROTEIN C16A3.02C"/>
    <property type="match status" value="1"/>
</dbReference>
<dbReference type="GO" id="GO:0016491">
    <property type="term" value="F:oxidoreductase activity"/>
    <property type="evidence" value="ECO:0007669"/>
    <property type="project" value="InterPro"/>
</dbReference>
<accession>A0AAV6XWW8</accession>
<dbReference type="EMBL" id="WHWC01000002">
    <property type="protein sequence ID" value="KAG8387254.1"/>
    <property type="molecule type" value="Genomic_DNA"/>
</dbReference>
<gene>
    <name evidence="3" type="ORF">BUALT_Bualt02G0002300</name>
</gene>
<keyword evidence="1" id="KW-0812">Transmembrane</keyword>
<protein>
    <recommendedName>
        <fullName evidence="2">Enoyl reductase (ER) domain-containing protein</fullName>
    </recommendedName>
</protein>
<evidence type="ECO:0000313" key="3">
    <source>
        <dbReference type="EMBL" id="KAG8387254.1"/>
    </source>
</evidence>
<proteinExistence type="predicted"/>
<dbReference type="Proteomes" id="UP000826271">
    <property type="component" value="Unassembled WGS sequence"/>
</dbReference>
<keyword evidence="1" id="KW-1133">Transmembrane helix</keyword>
<keyword evidence="4" id="KW-1185">Reference proteome</keyword>
<dbReference type="Gene3D" id="3.90.180.10">
    <property type="entry name" value="Medium-chain alcohol dehydrogenases, catalytic domain"/>
    <property type="match status" value="2"/>
</dbReference>
<dbReference type="AlphaFoldDB" id="A0AAV6XWW8"/>
<organism evidence="3 4">
    <name type="scientific">Buddleja alternifolia</name>
    <dbReference type="NCBI Taxonomy" id="168488"/>
    <lineage>
        <taxon>Eukaryota</taxon>
        <taxon>Viridiplantae</taxon>
        <taxon>Streptophyta</taxon>
        <taxon>Embryophyta</taxon>
        <taxon>Tracheophyta</taxon>
        <taxon>Spermatophyta</taxon>
        <taxon>Magnoliopsida</taxon>
        <taxon>eudicotyledons</taxon>
        <taxon>Gunneridae</taxon>
        <taxon>Pentapetalae</taxon>
        <taxon>asterids</taxon>
        <taxon>lamiids</taxon>
        <taxon>Lamiales</taxon>
        <taxon>Scrophulariaceae</taxon>
        <taxon>Buddlejeae</taxon>
        <taxon>Buddleja</taxon>
    </lineage>
</organism>
<dbReference type="InterPro" id="IPR011032">
    <property type="entry name" value="GroES-like_sf"/>
</dbReference>
<dbReference type="Pfam" id="PF13602">
    <property type="entry name" value="ADH_zinc_N_2"/>
    <property type="match status" value="1"/>
</dbReference>
<name>A0AAV6XWW8_9LAMI</name>
<dbReference type="Pfam" id="PF00107">
    <property type="entry name" value="ADH_zinc_N"/>
    <property type="match status" value="1"/>
</dbReference>
<dbReference type="PANTHER" id="PTHR44013">
    <property type="entry name" value="ZINC-TYPE ALCOHOL DEHYDROGENASE-LIKE PROTEIN C16A3.02C"/>
    <property type="match status" value="1"/>
</dbReference>
<dbReference type="Gene3D" id="3.40.50.720">
    <property type="entry name" value="NAD(P)-binding Rossmann-like Domain"/>
    <property type="match status" value="2"/>
</dbReference>
<comment type="caution">
    <text evidence="3">The sequence shown here is derived from an EMBL/GenBank/DDBJ whole genome shotgun (WGS) entry which is preliminary data.</text>
</comment>
<feature type="transmembrane region" description="Helical" evidence="1">
    <location>
        <begin position="6"/>
        <end position="25"/>
    </location>
</feature>
<dbReference type="InterPro" id="IPR020843">
    <property type="entry name" value="ER"/>
</dbReference>
<dbReference type="SUPFAM" id="SSF50129">
    <property type="entry name" value="GroES-like"/>
    <property type="match status" value="2"/>
</dbReference>
<dbReference type="SUPFAM" id="SSF51735">
    <property type="entry name" value="NAD(P)-binding Rossmann-fold domains"/>
    <property type="match status" value="2"/>
</dbReference>
<dbReference type="SMART" id="SM00829">
    <property type="entry name" value="PKS_ER"/>
    <property type="match status" value="1"/>
</dbReference>
<reference evidence="3" key="1">
    <citation type="submission" date="2019-10" db="EMBL/GenBank/DDBJ databases">
        <authorList>
            <person name="Zhang R."/>
            <person name="Pan Y."/>
            <person name="Wang J."/>
            <person name="Ma R."/>
            <person name="Yu S."/>
        </authorList>
    </citation>
    <scope>NUCLEOTIDE SEQUENCE</scope>
    <source>
        <strain evidence="3">LA-IB0</strain>
        <tissue evidence="3">Leaf</tissue>
    </source>
</reference>
<dbReference type="InterPro" id="IPR036291">
    <property type="entry name" value="NAD(P)-bd_dom_sf"/>
</dbReference>
<dbReference type="InterPro" id="IPR013154">
    <property type="entry name" value="ADH-like_N"/>
</dbReference>
<evidence type="ECO:0000259" key="2">
    <source>
        <dbReference type="SMART" id="SM00829"/>
    </source>
</evidence>
<dbReference type="CDD" id="cd08267">
    <property type="entry name" value="MDR1"/>
    <property type="match status" value="2"/>
</dbReference>
<sequence>MAVILLKLIFSIITTFSNVITWLIFTGTAKVLVQAIQVLKVPGEGGQRVLEQVRNVTKTCLDYLMELIIAAISTLFSSLFDLLKEGVLNSSSGLVAALTGLVEILKTSLSNVVEDIPKVLDVFIEMVGKIVGDFLNNCNDAIGYVRENVLTIILLNMAGKKLMQAFVYGRSVGGVVGLKHVEIPVPSPSKGEVLIKLEATSLNPLDYKAYMLKVLLRPFLARNFPLIPATDVAGEVVEVGYGVKNFKPGDKVVAILSLLVGGGLSEYGIAKEILTVSRPPQVSLAEAAGLPIAGITAHMALTQFAHLKLDKTGPHKNILITNASGGVGHYAVQLAKLGNAHVTATCGARNLNLVKNLGADEVLDYKTSEGATLKSPSGKKYDAVVHCGPPIAWSVFEPNLSEDGMVIDLTPGPSSMWTFLVKKITFSKKKLLPLIWYPKGSNHQTLEHLVELVKDGKLKTIIDSKCPLSEAGEAWGKSIDGHATGKIIHVEIPVPSPSKGEVLIKLEATSLNPLDYKAYMLIVFLRPFLARNFPLIPATDVAGEVVEVGYGVKNFKPGDKVVAILSLLVGGGLSEYGIAKEILMVSRPPQVSPVEAAGLPIAGITAHMALIQSAHLKLDKTGPHKNILITNASEGVGHCAVQLAKLGNAHVTATCGARNLNLVKNLGMDEVIDYKTQRSDSQEPLR</sequence>
<dbReference type="Pfam" id="PF08240">
    <property type="entry name" value="ADH_N"/>
    <property type="match status" value="2"/>
</dbReference>